<evidence type="ECO:0000313" key="2">
    <source>
        <dbReference type="Proteomes" id="UP001162992"/>
    </source>
</evidence>
<protein>
    <submittedName>
        <fullName evidence="1">Uncharacterized protein</fullName>
    </submittedName>
</protein>
<evidence type="ECO:0000313" key="1">
    <source>
        <dbReference type="EMBL" id="KAJ7543889.1"/>
    </source>
</evidence>
<reference evidence="2" key="1">
    <citation type="journal article" date="2024" name="Proc. Natl. Acad. Sci. U.S.A.">
        <title>Extraordinary preservation of gene collinearity over three hundred million years revealed in homosporous lycophytes.</title>
        <authorList>
            <person name="Li C."/>
            <person name="Wickell D."/>
            <person name="Kuo L.Y."/>
            <person name="Chen X."/>
            <person name="Nie B."/>
            <person name="Liao X."/>
            <person name="Peng D."/>
            <person name="Ji J."/>
            <person name="Jenkins J."/>
            <person name="Williams M."/>
            <person name="Shu S."/>
            <person name="Plott C."/>
            <person name="Barry K."/>
            <person name="Rajasekar S."/>
            <person name="Grimwood J."/>
            <person name="Han X."/>
            <person name="Sun S."/>
            <person name="Hou Z."/>
            <person name="He W."/>
            <person name="Dai G."/>
            <person name="Sun C."/>
            <person name="Schmutz J."/>
            <person name="Leebens-Mack J.H."/>
            <person name="Li F.W."/>
            <person name="Wang L."/>
        </authorList>
    </citation>
    <scope>NUCLEOTIDE SEQUENCE [LARGE SCALE GENOMIC DNA]</scope>
    <source>
        <strain evidence="2">cv. PW_Plant_1</strain>
    </source>
</reference>
<dbReference type="EMBL" id="CM055100">
    <property type="protein sequence ID" value="KAJ7543889.1"/>
    <property type="molecule type" value="Genomic_DNA"/>
</dbReference>
<accession>A0ACC2CPJ4</accession>
<organism evidence="1 2">
    <name type="scientific">Diphasiastrum complanatum</name>
    <name type="common">Issler's clubmoss</name>
    <name type="synonym">Lycopodium complanatum</name>
    <dbReference type="NCBI Taxonomy" id="34168"/>
    <lineage>
        <taxon>Eukaryota</taxon>
        <taxon>Viridiplantae</taxon>
        <taxon>Streptophyta</taxon>
        <taxon>Embryophyta</taxon>
        <taxon>Tracheophyta</taxon>
        <taxon>Lycopodiopsida</taxon>
        <taxon>Lycopodiales</taxon>
        <taxon>Lycopodiaceae</taxon>
        <taxon>Lycopodioideae</taxon>
        <taxon>Diphasiastrum</taxon>
    </lineage>
</organism>
<comment type="caution">
    <text evidence="1">The sequence shown here is derived from an EMBL/GenBank/DDBJ whole genome shotgun (WGS) entry which is preliminary data.</text>
</comment>
<proteinExistence type="predicted"/>
<dbReference type="Proteomes" id="UP001162992">
    <property type="component" value="Chromosome 9"/>
</dbReference>
<keyword evidence="2" id="KW-1185">Reference proteome</keyword>
<sequence>MRSLHSGRGPAMAAPSSSSSPSSIFSPFLDPHPGADALLGWGEQCGAERSNWREMACSMAPDRDAFVQPAEQTPTLREHDAALCLIENLDEFWFFDSVVRWPRNSSSSSTSTSSREDLQSLPPFQSIEMVHPDSSFAAVCNLGNKELLPRPRFGKSEYVGGQFPVVKASDGDSSFAAVSISGNRELLPRLRFEEAEYRGAEFPILKPSDDDDDDGDEKIKPECSREQSSATVHEISSAESRLNVFEPHLDEIESEEASVQGRKQADERLEAHASPVKDQQDTTTLMTLKLEALKPMKKVPIPSGPSSANLRLSRRHRRRKDRKNKSKGTEHVEHDEVKGFKELGFSFSQDKLTPRVISLFPGMKVDYGEGKNQPEVSFVASAQYKLYNSPAWWAVKPNSPLYNWQFPDPHQEGVDMKAHLKFWARAVASTARQEC</sequence>
<name>A0ACC2CPJ4_DIPCM</name>
<gene>
    <name evidence="1" type="ORF">O6H91_09G057200</name>
</gene>